<keyword evidence="3" id="KW-0479">Metal-binding</keyword>
<dbReference type="OrthoDB" id="6155911at2759"/>
<evidence type="ECO:0000313" key="7">
    <source>
        <dbReference type="EMBL" id="CAH1779748.1"/>
    </source>
</evidence>
<dbReference type="EMBL" id="CAIIXF020000003">
    <property type="protein sequence ID" value="CAH1779748.1"/>
    <property type="molecule type" value="Genomic_DNA"/>
</dbReference>
<dbReference type="SUPFAM" id="SSF48264">
    <property type="entry name" value="Cytochrome P450"/>
    <property type="match status" value="1"/>
</dbReference>
<evidence type="ECO:0000256" key="2">
    <source>
        <dbReference type="ARBA" id="ARBA00022617"/>
    </source>
</evidence>
<comment type="caution">
    <text evidence="7">The sequence shown here is derived from an EMBL/GenBank/DDBJ whole genome shotgun (WGS) entry which is preliminary data.</text>
</comment>
<evidence type="ECO:0000256" key="1">
    <source>
        <dbReference type="ARBA" id="ARBA00010617"/>
    </source>
</evidence>
<dbReference type="AlphaFoldDB" id="A0A8J1TTT2"/>
<keyword evidence="2" id="KW-0349">Heme</keyword>
<keyword evidence="8" id="KW-1185">Reference proteome</keyword>
<dbReference type="GO" id="GO:0020037">
    <property type="term" value="F:heme binding"/>
    <property type="evidence" value="ECO:0007669"/>
    <property type="project" value="InterPro"/>
</dbReference>
<dbReference type="PRINTS" id="PR00463">
    <property type="entry name" value="EP450I"/>
</dbReference>
<dbReference type="PANTHER" id="PTHR24289:SF1">
    <property type="entry name" value="STEROID 17-ALPHA-HYDROXYLASE_17,20 LYASE"/>
    <property type="match status" value="1"/>
</dbReference>
<evidence type="ECO:0000256" key="6">
    <source>
        <dbReference type="ARBA" id="ARBA00023033"/>
    </source>
</evidence>
<dbReference type="Gene3D" id="1.10.630.10">
    <property type="entry name" value="Cytochrome P450"/>
    <property type="match status" value="1"/>
</dbReference>
<dbReference type="Pfam" id="PF00067">
    <property type="entry name" value="p450"/>
    <property type="match status" value="1"/>
</dbReference>
<gene>
    <name evidence="7" type="ORF">OFUS_LOCUS6524</name>
</gene>
<dbReference type="PANTHER" id="PTHR24289">
    <property type="entry name" value="STEROID 17-ALPHA-HYDROXYLASE/17,20 LYASE"/>
    <property type="match status" value="1"/>
</dbReference>
<keyword evidence="6" id="KW-0503">Monooxygenase</keyword>
<protein>
    <submittedName>
        <fullName evidence="7">Uncharacterized protein</fullName>
    </submittedName>
</protein>
<comment type="similarity">
    <text evidence="1">Belongs to the cytochrome P450 family.</text>
</comment>
<sequence>MFLYALIGLLSIYCLILIIRYLTKPRTNAPGPKGWPLFGNALEFDIKHSSVQMAKWAKKYGDVFKINLLGEDIVVINGELCYEALVKRGDDFAGRPIRNRSDWVTEMREDIVFADMSPEQKKRRKIAHSGLKQYGTGMAHIEQVNAKEIKAFLKIVADKKCSPFDPRADIYKCVIKIITLMLFGEAMTNEDDIKTIAELDEAIETAIGAANGFELDNFPWLRFFGNRTYKTIEYFVTTRNELFDKWLPDSKDTTEKGKIRGMIDWLLE</sequence>
<keyword evidence="4" id="KW-0560">Oxidoreductase</keyword>
<evidence type="ECO:0000256" key="3">
    <source>
        <dbReference type="ARBA" id="ARBA00022723"/>
    </source>
</evidence>
<proteinExistence type="inferred from homology"/>
<reference evidence="7" key="1">
    <citation type="submission" date="2022-03" db="EMBL/GenBank/DDBJ databases">
        <authorList>
            <person name="Martin C."/>
        </authorList>
    </citation>
    <scope>NUCLEOTIDE SEQUENCE</scope>
</reference>
<keyword evidence="5" id="KW-0408">Iron</keyword>
<dbReference type="GO" id="GO:0016705">
    <property type="term" value="F:oxidoreductase activity, acting on paired donors, with incorporation or reduction of molecular oxygen"/>
    <property type="evidence" value="ECO:0007669"/>
    <property type="project" value="InterPro"/>
</dbReference>
<accession>A0A8J1TTT2</accession>
<evidence type="ECO:0000256" key="4">
    <source>
        <dbReference type="ARBA" id="ARBA00023002"/>
    </source>
</evidence>
<dbReference type="GO" id="GO:0004497">
    <property type="term" value="F:monooxygenase activity"/>
    <property type="evidence" value="ECO:0007669"/>
    <property type="project" value="UniProtKB-KW"/>
</dbReference>
<dbReference type="InterPro" id="IPR002401">
    <property type="entry name" value="Cyt_P450_E_grp-I"/>
</dbReference>
<evidence type="ECO:0000313" key="8">
    <source>
        <dbReference type="Proteomes" id="UP000749559"/>
    </source>
</evidence>
<name>A0A8J1TTT2_OWEFU</name>
<dbReference type="InterPro" id="IPR036396">
    <property type="entry name" value="Cyt_P450_sf"/>
</dbReference>
<evidence type="ECO:0000256" key="5">
    <source>
        <dbReference type="ARBA" id="ARBA00023004"/>
    </source>
</evidence>
<dbReference type="Proteomes" id="UP000749559">
    <property type="component" value="Unassembled WGS sequence"/>
</dbReference>
<organism evidence="7 8">
    <name type="scientific">Owenia fusiformis</name>
    <name type="common">Polychaete worm</name>
    <dbReference type="NCBI Taxonomy" id="6347"/>
    <lineage>
        <taxon>Eukaryota</taxon>
        <taxon>Metazoa</taxon>
        <taxon>Spiralia</taxon>
        <taxon>Lophotrochozoa</taxon>
        <taxon>Annelida</taxon>
        <taxon>Polychaeta</taxon>
        <taxon>Sedentaria</taxon>
        <taxon>Canalipalpata</taxon>
        <taxon>Sabellida</taxon>
        <taxon>Oweniida</taxon>
        <taxon>Oweniidae</taxon>
        <taxon>Owenia</taxon>
    </lineage>
</organism>
<dbReference type="InterPro" id="IPR001128">
    <property type="entry name" value="Cyt_P450"/>
</dbReference>
<dbReference type="GO" id="GO:0005506">
    <property type="term" value="F:iron ion binding"/>
    <property type="evidence" value="ECO:0007669"/>
    <property type="project" value="InterPro"/>
</dbReference>